<feature type="transmembrane region" description="Helical" evidence="1">
    <location>
        <begin position="50"/>
        <end position="69"/>
    </location>
</feature>
<accession>A0AAN8MCF5</accession>
<name>A0AAN8MCF5_9TELE</name>
<dbReference type="EMBL" id="JAGTTL010000004">
    <property type="protein sequence ID" value="KAK6323171.1"/>
    <property type="molecule type" value="Genomic_DNA"/>
</dbReference>
<evidence type="ECO:0000313" key="2">
    <source>
        <dbReference type="EMBL" id="KAK6323171.1"/>
    </source>
</evidence>
<reference evidence="2 3" key="1">
    <citation type="submission" date="2021-04" db="EMBL/GenBank/DDBJ databases">
        <authorList>
            <person name="De Guttry C."/>
            <person name="Zahm M."/>
            <person name="Klopp C."/>
            <person name="Cabau C."/>
            <person name="Louis A."/>
            <person name="Berthelot C."/>
            <person name="Parey E."/>
            <person name="Roest Crollius H."/>
            <person name="Montfort J."/>
            <person name="Robinson-Rechavi M."/>
            <person name="Bucao C."/>
            <person name="Bouchez O."/>
            <person name="Gislard M."/>
            <person name="Lluch J."/>
            <person name="Milhes M."/>
            <person name="Lampietro C."/>
            <person name="Lopez Roques C."/>
            <person name="Donnadieu C."/>
            <person name="Braasch I."/>
            <person name="Desvignes T."/>
            <person name="Postlethwait J."/>
            <person name="Bobe J."/>
            <person name="Wedekind C."/>
            <person name="Guiguen Y."/>
        </authorList>
    </citation>
    <scope>NUCLEOTIDE SEQUENCE [LARGE SCALE GENOMIC DNA]</scope>
    <source>
        <strain evidence="2">Cs_M1</strain>
        <tissue evidence="2">Blood</tissue>
    </source>
</reference>
<keyword evidence="1" id="KW-0812">Transmembrane</keyword>
<feature type="transmembrane region" description="Helical" evidence="1">
    <location>
        <begin position="12"/>
        <end position="30"/>
    </location>
</feature>
<protein>
    <submittedName>
        <fullName evidence="2">Uncharacterized protein</fullName>
    </submittedName>
</protein>
<sequence length="80" mass="9663">MVNIFIGSVLGLFKCMNLHLLICGIIIFFFKWLQRSWFLFWACMYLLQPWFRLRFCIPVAFPCFLKLYLNKAPRYCAPMV</sequence>
<proteinExistence type="predicted"/>
<feature type="non-terminal residue" evidence="2">
    <location>
        <position position="80"/>
    </location>
</feature>
<dbReference type="Proteomes" id="UP001356427">
    <property type="component" value="Unassembled WGS sequence"/>
</dbReference>
<keyword evidence="3" id="KW-1185">Reference proteome</keyword>
<keyword evidence="1" id="KW-1133">Transmembrane helix</keyword>
<evidence type="ECO:0000256" key="1">
    <source>
        <dbReference type="SAM" id="Phobius"/>
    </source>
</evidence>
<gene>
    <name evidence="2" type="ORF">J4Q44_G00055100</name>
</gene>
<dbReference type="AlphaFoldDB" id="A0AAN8MCF5"/>
<comment type="caution">
    <text evidence="2">The sequence shown here is derived from an EMBL/GenBank/DDBJ whole genome shotgun (WGS) entry which is preliminary data.</text>
</comment>
<organism evidence="2 3">
    <name type="scientific">Coregonus suidteri</name>
    <dbReference type="NCBI Taxonomy" id="861788"/>
    <lineage>
        <taxon>Eukaryota</taxon>
        <taxon>Metazoa</taxon>
        <taxon>Chordata</taxon>
        <taxon>Craniata</taxon>
        <taxon>Vertebrata</taxon>
        <taxon>Euteleostomi</taxon>
        <taxon>Actinopterygii</taxon>
        <taxon>Neopterygii</taxon>
        <taxon>Teleostei</taxon>
        <taxon>Protacanthopterygii</taxon>
        <taxon>Salmoniformes</taxon>
        <taxon>Salmonidae</taxon>
        <taxon>Coregoninae</taxon>
        <taxon>Coregonus</taxon>
    </lineage>
</organism>
<keyword evidence="1" id="KW-0472">Membrane</keyword>
<evidence type="ECO:0000313" key="3">
    <source>
        <dbReference type="Proteomes" id="UP001356427"/>
    </source>
</evidence>